<protein>
    <submittedName>
        <fullName evidence="1">Uncharacterized protein</fullName>
    </submittedName>
</protein>
<organism evidence="1 2">
    <name type="scientific">Croceicoccus naphthovorans</name>
    <dbReference type="NCBI Taxonomy" id="1348774"/>
    <lineage>
        <taxon>Bacteria</taxon>
        <taxon>Pseudomonadati</taxon>
        <taxon>Pseudomonadota</taxon>
        <taxon>Alphaproteobacteria</taxon>
        <taxon>Sphingomonadales</taxon>
        <taxon>Erythrobacteraceae</taxon>
        <taxon>Croceicoccus</taxon>
    </lineage>
</organism>
<proteinExistence type="predicted"/>
<evidence type="ECO:0000313" key="1">
    <source>
        <dbReference type="EMBL" id="AKM09190.1"/>
    </source>
</evidence>
<reference evidence="1 2" key="1">
    <citation type="submission" date="2015-06" db="EMBL/GenBank/DDBJ databases">
        <authorList>
            <person name="Zeng Y."/>
            <person name="Huang Y."/>
        </authorList>
    </citation>
    <scope>NUCLEOTIDE SEQUENCE [LARGE SCALE GENOMIC DNA]</scope>
    <source>
        <strain evidence="1 2">PQ-2</strain>
    </source>
</reference>
<gene>
    <name evidence="1" type="ORF">AB433_03125</name>
</gene>
<evidence type="ECO:0000313" key="2">
    <source>
        <dbReference type="Proteomes" id="UP000035287"/>
    </source>
</evidence>
<dbReference type="AlphaFoldDB" id="A0A0G3XCB5"/>
<dbReference type="EMBL" id="CP011770">
    <property type="protein sequence ID" value="AKM09190.1"/>
    <property type="molecule type" value="Genomic_DNA"/>
</dbReference>
<dbReference type="Proteomes" id="UP000035287">
    <property type="component" value="Chromosome"/>
</dbReference>
<dbReference type="KEGG" id="cna:AB433_03125"/>
<accession>A0A0G3XCB5</accession>
<keyword evidence="2" id="KW-1185">Reference proteome</keyword>
<name>A0A0G3XCB5_9SPHN</name>
<dbReference type="OrthoDB" id="9770600at2"/>
<dbReference type="PATRIC" id="fig|1348774.3.peg.655"/>
<dbReference type="RefSeq" id="WP_047819882.1">
    <property type="nucleotide sequence ID" value="NZ_CP011770.1"/>
</dbReference>
<sequence length="351" mass="37220">MYSDEDLNSAVASGAITLDAAQALRDHVAQLRSVPHGDEESFRLLTSFNDIFVTVAAILLIIAVGTLSGLATPPLSPLIVAATALVLTEYFALKRRMALPSVVLTIIAIGAIIVLPVLVIKEVLGLFDMEGIGLIIGGVCATIASWLHWRRYRVPIAVAAGAAGAAIAASALVLVLIGVAVEDAADRFIRPVVLLGGLTVFAWAMWWDMTDRTRTTRRSDVAFWLHLLAAPMIAHPLFSWFGVFSYGALAPAGAMAIVAIYVLFGLIALAIDRRALLVSALAYVLAAIGELVDTFGKVEAGFAITMLIIGSALLLLSAAWSRIRSHVVAILPPSVRDRLPPTETVASVRQA</sequence>